<dbReference type="Pfam" id="PF03184">
    <property type="entry name" value="DDE_1"/>
    <property type="match status" value="1"/>
</dbReference>
<dbReference type="VEuPathDB" id="FungiDB:H257_09095"/>
<dbReference type="GO" id="GO:0003677">
    <property type="term" value="F:DNA binding"/>
    <property type="evidence" value="ECO:0007669"/>
    <property type="project" value="UniProtKB-KW"/>
</dbReference>
<keyword evidence="1" id="KW-0238">DNA-binding</keyword>
<protein>
    <recommendedName>
        <fullName evidence="6">HTH CENPB-type domain-containing protein</fullName>
    </recommendedName>
</protein>
<evidence type="ECO:0000313" key="4">
    <source>
        <dbReference type="EMBL" id="RHY09112.1"/>
    </source>
</evidence>
<evidence type="ECO:0008006" key="6">
    <source>
        <dbReference type="Google" id="ProtNLM"/>
    </source>
</evidence>
<sequence>MPRPTRRKPKEYKYSRYTYEQKHVILQYRDSHTAAETIDRFFHGTRTQRRRDTIYQLLAADGMLLSRDMLALHALDVAPFFEHNKPDFKASSSWCTRFMQSNALADRAVTRQSEKKPAETAVAIEAFSKKVQDLMTKYGADVVYNADQTAIQHEAISKRTVNDAGASTVWVKCKVGGERTTAMLLGDSHGTKYPLYLVFKTAVVEDVDMLTENVALRNGFGPKLWSKMQTLMDSSPSRIYGNPTAWWNGMLSIEFLRFHFGSREDMSKRILMVWDSFSGHFTAGVVAYAESINVELIKVPPSFTFVCQPADVAWMRPLKSRLRQRWTKHISECLCSYVPGVSKPASLRPSRGDIVAWVDEAWADIPRSTIVSGFTKCKLVSPAVSTSSTDALLIESDVDMDDALFAALVELDLVEIVEV</sequence>
<comment type="caution">
    <text evidence="4">The sequence shown here is derived from an EMBL/GenBank/DDBJ whole genome shotgun (WGS) entry which is preliminary data.</text>
</comment>
<evidence type="ECO:0000259" key="3">
    <source>
        <dbReference type="Pfam" id="PF03221"/>
    </source>
</evidence>
<dbReference type="PANTHER" id="PTHR19303:SF57">
    <property type="entry name" value="HTH CENPB-TYPE DOMAIN-CONTAINING PROTEIN"/>
    <property type="match status" value="1"/>
</dbReference>
<organism evidence="4 5">
    <name type="scientific">Aphanomyces astaci</name>
    <name type="common">Crayfish plague agent</name>
    <dbReference type="NCBI Taxonomy" id="112090"/>
    <lineage>
        <taxon>Eukaryota</taxon>
        <taxon>Sar</taxon>
        <taxon>Stramenopiles</taxon>
        <taxon>Oomycota</taxon>
        <taxon>Saprolegniomycetes</taxon>
        <taxon>Saprolegniales</taxon>
        <taxon>Verrucalvaceae</taxon>
        <taxon>Aphanomyces</taxon>
    </lineage>
</organism>
<dbReference type="Pfam" id="PF03221">
    <property type="entry name" value="HTH_Tnp_Tc5"/>
    <property type="match status" value="1"/>
</dbReference>
<dbReference type="InterPro" id="IPR050863">
    <property type="entry name" value="CenT-Element_Derived"/>
</dbReference>
<feature type="domain" description="DDE-1" evidence="2">
    <location>
        <begin position="198"/>
        <end position="374"/>
    </location>
</feature>
<dbReference type="InterPro" id="IPR004875">
    <property type="entry name" value="DDE_SF_endonuclease_dom"/>
</dbReference>
<gene>
    <name evidence="4" type="ORF">DYB36_008654</name>
</gene>
<feature type="domain" description="HTH CENPB-type" evidence="3">
    <location>
        <begin position="57"/>
        <end position="105"/>
    </location>
</feature>
<dbReference type="PANTHER" id="PTHR19303">
    <property type="entry name" value="TRANSPOSON"/>
    <property type="match status" value="1"/>
</dbReference>
<dbReference type="InterPro" id="IPR006600">
    <property type="entry name" value="HTH_CenpB_DNA-bd_dom"/>
</dbReference>
<evidence type="ECO:0000313" key="5">
    <source>
        <dbReference type="Proteomes" id="UP000265427"/>
    </source>
</evidence>
<proteinExistence type="predicted"/>
<evidence type="ECO:0000256" key="1">
    <source>
        <dbReference type="ARBA" id="ARBA00023125"/>
    </source>
</evidence>
<dbReference type="VEuPathDB" id="FungiDB:H257_17450"/>
<dbReference type="Proteomes" id="UP000265427">
    <property type="component" value="Unassembled WGS sequence"/>
</dbReference>
<dbReference type="AlphaFoldDB" id="A0A397AN08"/>
<dbReference type="GO" id="GO:0005634">
    <property type="term" value="C:nucleus"/>
    <property type="evidence" value="ECO:0007669"/>
    <property type="project" value="TreeGrafter"/>
</dbReference>
<name>A0A397AN08_APHAT</name>
<accession>A0A397AN08</accession>
<reference evidence="4 5" key="1">
    <citation type="submission" date="2018-08" db="EMBL/GenBank/DDBJ databases">
        <title>Aphanomyces genome sequencing and annotation.</title>
        <authorList>
            <person name="Minardi D."/>
            <person name="Oidtmann B."/>
            <person name="Van Der Giezen M."/>
            <person name="Studholme D.J."/>
        </authorList>
    </citation>
    <scope>NUCLEOTIDE SEQUENCE [LARGE SCALE GENOMIC DNA]</scope>
    <source>
        <strain evidence="4 5">Kv</strain>
    </source>
</reference>
<evidence type="ECO:0000259" key="2">
    <source>
        <dbReference type="Pfam" id="PF03184"/>
    </source>
</evidence>
<dbReference type="EMBL" id="QUSZ01005575">
    <property type="protein sequence ID" value="RHY09112.1"/>
    <property type="molecule type" value="Genomic_DNA"/>
</dbReference>